<evidence type="ECO:0000313" key="2">
    <source>
        <dbReference type="EMBL" id="MBM9507829.1"/>
    </source>
</evidence>
<dbReference type="Gene3D" id="1.10.260.40">
    <property type="entry name" value="lambda repressor-like DNA-binding domains"/>
    <property type="match status" value="1"/>
</dbReference>
<dbReference type="EMBL" id="JADKYB010000014">
    <property type="protein sequence ID" value="MBM9507829.1"/>
    <property type="molecule type" value="Genomic_DNA"/>
</dbReference>
<dbReference type="InterPro" id="IPR043917">
    <property type="entry name" value="DUF5753"/>
</dbReference>
<dbReference type="CDD" id="cd00093">
    <property type="entry name" value="HTH_XRE"/>
    <property type="match status" value="1"/>
</dbReference>
<dbReference type="SMART" id="SM00530">
    <property type="entry name" value="HTH_XRE"/>
    <property type="match status" value="1"/>
</dbReference>
<dbReference type="PROSITE" id="PS50943">
    <property type="entry name" value="HTH_CROC1"/>
    <property type="match status" value="1"/>
</dbReference>
<protein>
    <submittedName>
        <fullName evidence="2">Helix-turn-helix transcriptional regulator</fullName>
    </submittedName>
</protein>
<dbReference type="Pfam" id="PF13560">
    <property type="entry name" value="HTH_31"/>
    <property type="match status" value="1"/>
</dbReference>
<dbReference type="Pfam" id="PF19054">
    <property type="entry name" value="DUF5753"/>
    <property type="match status" value="1"/>
</dbReference>
<dbReference type="InterPro" id="IPR001387">
    <property type="entry name" value="Cro/C1-type_HTH"/>
</dbReference>
<reference evidence="2 3" key="1">
    <citation type="submission" date="2021-01" db="EMBL/GenBank/DDBJ databases">
        <title>Streptomyces acididurans sp. nov., isolated from a peat swamp forest soil.</title>
        <authorList>
            <person name="Chantavorakit T."/>
            <person name="Duangmal K."/>
        </authorList>
    </citation>
    <scope>NUCLEOTIDE SEQUENCE [LARGE SCALE GENOMIC DNA]</scope>
    <source>
        <strain evidence="2 3">KK5PA1</strain>
    </source>
</reference>
<dbReference type="SUPFAM" id="SSF47413">
    <property type="entry name" value="lambda repressor-like DNA-binding domains"/>
    <property type="match status" value="1"/>
</dbReference>
<name>A0ABS2TWW4_9ACTN</name>
<comment type="caution">
    <text evidence="2">The sequence shown here is derived from an EMBL/GenBank/DDBJ whole genome shotgun (WGS) entry which is preliminary data.</text>
</comment>
<accession>A0ABS2TWW4</accession>
<sequence>MPAWLGNGEPETSDSLKTFGAVVQALREFHGMSREELGLHVRLSKHTIASIEYGRRMPDVGFAERADAVLGGTGALPKAVGYLARQPGLAAWFRQWARLEAHAITLYTYDCRVVPGLLQTEAYARALFEERLPPLSDEEIESQWEARAERQRLLYNRPNTAFSFVLDEPLLRRQTGGAGVTRELIDHVLDLSQRRNIEIQVLPQNTGVHPGLDGPIVLLETPDNRWFAYNEGQESGQLISALKVVNILQMRYAKLRSQSLSSEDSVRLLKQLRGEL</sequence>
<gene>
    <name evidence="2" type="ORF">ITX44_25420</name>
</gene>
<evidence type="ECO:0000313" key="3">
    <source>
        <dbReference type="Proteomes" id="UP000749040"/>
    </source>
</evidence>
<organism evidence="2 3">
    <name type="scientific">Actinacidiphila acididurans</name>
    <dbReference type="NCBI Taxonomy" id="2784346"/>
    <lineage>
        <taxon>Bacteria</taxon>
        <taxon>Bacillati</taxon>
        <taxon>Actinomycetota</taxon>
        <taxon>Actinomycetes</taxon>
        <taxon>Kitasatosporales</taxon>
        <taxon>Streptomycetaceae</taxon>
        <taxon>Actinacidiphila</taxon>
    </lineage>
</organism>
<dbReference type="Proteomes" id="UP000749040">
    <property type="component" value="Unassembled WGS sequence"/>
</dbReference>
<feature type="domain" description="HTH cro/C1-type" evidence="1">
    <location>
        <begin position="23"/>
        <end position="76"/>
    </location>
</feature>
<dbReference type="RefSeq" id="WP_205359765.1">
    <property type="nucleotide sequence ID" value="NZ_JADKYB010000014.1"/>
</dbReference>
<evidence type="ECO:0000259" key="1">
    <source>
        <dbReference type="PROSITE" id="PS50943"/>
    </source>
</evidence>
<keyword evidence="3" id="KW-1185">Reference proteome</keyword>
<dbReference type="InterPro" id="IPR010982">
    <property type="entry name" value="Lambda_DNA-bd_dom_sf"/>
</dbReference>
<proteinExistence type="predicted"/>